<proteinExistence type="predicted"/>
<evidence type="ECO:0000256" key="1">
    <source>
        <dbReference type="SAM" id="MobiDB-lite"/>
    </source>
</evidence>
<feature type="region of interest" description="Disordered" evidence="1">
    <location>
        <begin position="1"/>
        <end position="56"/>
    </location>
</feature>
<sequence>MGLLTDDDRESSTGSRVHFIRPSRFASTPRRNTRRPAKVIDCQVHRRPPTRCPPEG</sequence>
<organism evidence="2">
    <name type="scientific">Mycobacterium xenopi 4042</name>
    <dbReference type="NCBI Taxonomy" id="1299334"/>
    <lineage>
        <taxon>Bacteria</taxon>
        <taxon>Bacillati</taxon>
        <taxon>Actinomycetota</taxon>
        <taxon>Actinomycetes</taxon>
        <taxon>Mycobacteriales</taxon>
        <taxon>Mycobacteriaceae</taxon>
        <taxon>Mycobacterium</taxon>
    </lineage>
</organism>
<accession>X8BFV4</accession>
<reference evidence="2" key="1">
    <citation type="submission" date="2014-01" db="EMBL/GenBank/DDBJ databases">
        <authorList>
            <person name="Brown-Elliot B."/>
            <person name="Wallace R."/>
            <person name="Lenaerts A."/>
            <person name="Ordway D."/>
            <person name="DeGroote M.A."/>
            <person name="Parker T."/>
            <person name="Sizemore C."/>
            <person name="Tallon L.J."/>
            <person name="Sadzewicz L.K."/>
            <person name="Sengamalay N."/>
            <person name="Fraser C.M."/>
            <person name="Hine E."/>
            <person name="Shefchek K.A."/>
            <person name="Das S.P."/>
            <person name="Tettelin H."/>
        </authorList>
    </citation>
    <scope>NUCLEOTIDE SEQUENCE [LARGE SCALE GENOMIC DNA]</scope>
    <source>
        <strain evidence="2">4042</strain>
    </source>
</reference>
<dbReference type="PATRIC" id="fig|1299334.3.peg.4342"/>
<protein>
    <submittedName>
        <fullName evidence="2">Uncharacterized protein</fullName>
    </submittedName>
</protein>
<dbReference type="AlphaFoldDB" id="X8BFV4"/>
<evidence type="ECO:0000313" key="2">
    <source>
        <dbReference type="EMBL" id="EUA42321.1"/>
    </source>
</evidence>
<comment type="caution">
    <text evidence="2">The sequence shown here is derived from an EMBL/GenBank/DDBJ whole genome shotgun (WGS) entry which is preliminary data.</text>
</comment>
<name>X8BFV4_MYCXE</name>
<dbReference type="EMBL" id="JAOB01000042">
    <property type="protein sequence ID" value="EUA42321.1"/>
    <property type="molecule type" value="Genomic_DNA"/>
</dbReference>
<gene>
    <name evidence="2" type="ORF">I553_6181</name>
</gene>